<dbReference type="Pfam" id="PF02771">
    <property type="entry name" value="Acyl-CoA_dh_N"/>
    <property type="match status" value="1"/>
</dbReference>
<feature type="domain" description="Acyl-CoA dehydrogenase/oxidase N-terminal" evidence="7">
    <location>
        <begin position="1"/>
        <end position="108"/>
    </location>
</feature>
<organism evidence="8 9">
    <name type="scientific">Sphingomonas immobilis</name>
    <dbReference type="NCBI Taxonomy" id="3063997"/>
    <lineage>
        <taxon>Bacteria</taxon>
        <taxon>Pseudomonadati</taxon>
        <taxon>Pseudomonadota</taxon>
        <taxon>Alphaproteobacteria</taxon>
        <taxon>Sphingomonadales</taxon>
        <taxon>Sphingomonadaceae</taxon>
        <taxon>Sphingomonas</taxon>
    </lineage>
</organism>
<sequence>MLADSVGAWVARESPVTAFRRVRDAADPLGFDPAAWRSIAAMGWAGIAISEDQGGAGLGLAAAGLIVAGLGRALVASPLAATIAASAAILHGGDEAQRRLWLPSIAEGTAIASIACDEGGHHDPARLRTKAERVASGWRLSGVKPFVAEGSAATLFVVAADTGLFLVPADTQGLAREPRSMMDSRGHASVSLDVTLPADARLSDADLDTVLDGVRALAAAEMLGLADAVFAMTLDYLRVRVQFGRTIGSFQALQHRAATLFTRIELVRSCVAAALAALDARADDSRSLVSLAKAQAGDMLNLVTREAVQMHGGIGMTDEHDVGLYLKRAKMLEGAGGTSAFHRDRYARLNGY</sequence>
<dbReference type="Proteomes" id="UP001176468">
    <property type="component" value="Unassembled WGS sequence"/>
</dbReference>
<dbReference type="InterPro" id="IPR013786">
    <property type="entry name" value="AcylCoA_DH/ox_N"/>
</dbReference>
<dbReference type="RefSeq" id="WP_304562512.1">
    <property type="nucleotide sequence ID" value="NZ_JAUQSZ010000013.1"/>
</dbReference>
<dbReference type="Gene3D" id="1.20.140.10">
    <property type="entry name" value="Butyryl-CoA Dehydrogenase, subunit A, domain 3"/>
    <property type="match status" value="1"/>
</dbReference>
<feature type="domain" description="Acyl-CoA dehydrogenase/oxidase C-terminal" evidence="6">
    <location>
        <begin position="211"/>
        <end position="348"/>
    </location>
</feature>
<dbReference type="PANTHER" id="PTHR43884">
    <property type="entry name" value="ACYL-COA DEHYDROGENASE"/>
    <property type="match status" value="1"/>
</dbReference>
<dbReference type="SUPFAM" id="SSF47203">
    <property type="entry name" value="Acyl-CoA dehydrogenase C-terminal domain-like"/>
    <property type="match status" value="1"/>
</dbReference>
<dbReference type="Gene3D" id="1.10.540.10">
    <property type="entry name" value="Acyl-CoA dehydrogenase/oxidase, N-terminal domain"/>
    <property type="match status" value="1"/>
</dbReference>
<dbReference type="Pfam" id="PF00441">
    <property type="entry name" value="Acyl-CoA_dh_1"/>
    <property type="match status" value="1"/>
</dbReference>
<name>A0ABT9A2I4_9SPHN</name>
<dbReference type="InterPro" id="IPR036250">
    <property type="entry name" value="AcylCo_DH-like_C"/>
</dbReference>
<comment type="caution">
    <text evidence="8">The sequence shown here is derived from an EMBL/GenBank/DDBJ whole genome shotgun (WGS) entry which is preliminary data.</text>
</comment>
<dbReference type="InterPro" id="IPR037069">
    <property type="entry name" value="AcylCoA_DH/ox_N_sf"/>
</dbReference>
<evidence type="ECO:0000256" key="3">
    <source>
        <dbReference type="ARBA" id="ARBA00022630"/>
    </source>
</evidence>
<dbReference type="CDD" id="cd00567">
    <property type="entry name" value="ACAD"/>
    <property type="match status" value="1"/>
</dbReference>
<keyword evidence="3" id="KW-0285">Flavoprotein</keyword>
<dbReference type="InterPro" id="IPR046373">
    <property type="entry name" value="Acyl-CoA_Oxase/DH_mid-dom_sf"/>
</dbReference>
<dbReference type="InterPro" id="IPR009075">
    <property type="entry name" value="AcylCo_DH/oxidase_C"/>
</dbReference>
<evidence type="ECO:0000313" key="9">
    <source>
        <dbReference type="Proteomes" id="UP001176468"/>
    </source>
</evidence>
<dbReference type="SUPFAM" id="SSF56645">
    <property type="entry name" value="Acyl-CoA dehydrogenase NM domain-like"/>
    <property type="match status" value="1"/>
</dbReference>
<keyword evidence="4" id="KW-0274">FAD</keyword>
<keyword evidence="5" id="KW-0560">Oxidoreductase</keyword>
<dbReference type="Gene3D" id="2.40.110.10">
    <property type="entry name" value="Butyryl-CoA Dehydrogenase, subunit A, domain 2"/>
    <property type="match status" value="1"/>
</dbReference>
<comment type="similarity">
    <text evidence="2">Belongs to the acyl-CoA dehydrogenase family.</text>
</comment>
<evidence type="ECO:0000256" key="1">
    <source>
        <dbReference type="ARBA" id="ARBA00001974"/>
    </source>
</evidence>
<proteinExistence type="inferred from homology"/>
<evidence type="ECO:0000259" key="6">
    <source>
        <dbReference type="Pfam" id="PF00441"/>
    </source>
</evidence>
<reference evidence="8" key="1">
    <citation type="submission" date="2023-07" db="EMBL/GenBank/DDBJ databases">
        <authorList>
            <person name="Kim M.K."/>
        </authorList>
    </citation>
    <scope>NUCLEOTIDE SEQUENCE</scope>
    <source>
        <strain evidence="8">CA1-15</strain>
    </source>
</reference>
<keyword evidence="9" id="KW-1185">Reference proteome</keyword>
<accession>A0ABT9A2I4</accession>
<dbReference type="InterPro" id="IPR009100">
    <property type="entry name" value="AcylCoA_DH/oxidase_NM_dom_sf"/>
</dbReference>
<evidence type="ECO:0000256" key="2">
    <source>
        <dbReference type="ARBA" id="ARBA00009347"/>
    </source>
</evidence>
<dbReference type="PANTHER" id="PTHR43884:SF20">
    <property type="entry name" value="ACYL-COA DEHYDROGENASE FADE28"/>
    <property type="match status" value="1"/>
</dbReference>
<gene>
    <name evidence="8" type="ORF">Q5H94_17115</name>
</gene>
<evidence type="ECO:0000256" key="4">
    <source>
        <dbReference type="ARBA" id="ARBA00022827"/>
    </source>
</evidence>
<protein>
    <submittedName>
        <fullName evidence="8">Acyl-CoA dehydrogenase family protein</fullName>
    </submittedName>
</protein>
<evidence type="ECO:0000259" key="7">
    <source>
        <dbReference type="Pfam" id="PF02771"/>
    </source>
</evidence>
<dbReference type="EMBL" id="JAUQSZ010000013">
    <property type="protein sequence ID" value="MDO7844051.1"/>
    <property type="molecule type" value="Genomic_DNA"/>
</dbReference>
<evidence type="ECO:0000313" key="8">
    <source>
        <dbReference type="EMBL" id="MDO7844051.1"/>
    </source>
</evidence>
<comment type="cofactor">
    <cofactor evidence="1">
        <name>FAD</name>
        <dbReference type="ChEBI" id="CHEBI:57692"/>
    </cofactor>
</comment>
<evidence type="ECO:0000256" key="5">
    <source>
        <dbReference type="ARBA" id="ARBA00023002"/>
    </source>
</evidence>